<accession>A0AAV7YRV3</accession>
<dbReference type="InterPro" id="IPR002110">
    <property type="entry name" value="Ankyrin_rpt"/>
</dbReference>
<keyword evidence="2 3" id="KW-0040">ANK repeat</keyword>
<evidence type="ECO:0000256" key="2">
    <source>
        <dbReference type="ARBA" id="ARBA00023043"/>
    </source>
</evidence>
<organism evidence="5 6">
    <name type="scientific">Anaeramoeba flamelloides</name>
    <dbReference type="NCBI Taxonomy" id="1746091"/>
    <lineage>
        <taxon>Eukaryota</taxon>
        <taxon>Metamonada</taxon>
        <taxon>Anaeramoebidae</taxon>
        <taxon>Anaeramoeba</taxon>
    </lineage>
</organism>
<name>A0AAV7YRV3_9EUKA</name>
<evidence type="ECO:0000259" key="4">
    <source>
        <dbReference type="PROSITE" id="PS50097"/>
    </source>
</evidence>
<protein>
    <submittedName>
        <fullName evidence="5">Ankyrin repeat-containing protein</fullName>
    </submittedName>
</protein>
<dbReference type="Proteomes" id="UP001146793">
    <property type="component" value="Unassembled WGS sequence"/>
</dbReference>
<dbReference type="SUPFAM" id="SSF54695">
    <property type="entry name" value="POZ domain"/>
    <property type="match status" value="1"/>
</dbReference>
<comment type="caution">
    <text evidence="5">The sequence shown here is derived from an EMBL/GenBank/DDBJ whole genome shotgun (WGS) entry which is preliminary data.</text>
</comment>
<dbReference type="Pfam" id="PF12796">
    <property type="entry name" value="Ank_2"/>
    <property type="match status" value="3"/>
</dbReference>
<keyword evidence="1" id="KW-0677">Repeat</keyword>
<dbReference type="CDD" id="cd00590">
    <property type="entry name" value="RRM_SF"/>
    <property type="match status" value="1"/>
</dbReference>
<gene>
    <name evidence="5" type="ORF">M0812_21444</name>
</gene>
<evidence type="ECO:0000256" key="1">
    <source>
        <dbReference type="ARBA" id="ARBA00022737"/>
    </source>
</evidence>
<dbReference type="PANTHER" id="PTHR24198">
    <property type="entry name" value="ANKYRIN REPEAT AND PROTEIN KINASE DOMAIN-CONTAINING PROTEIN"/>
    <property type="match status" value="1"/>
</dbReference>
<dbReference type="EMBL" id="JANTQA010000047">
    <property type="protein sequence ID" value="KAJ3432503.1"/>
    <property type="molecule type" value="Genomic_DNA"/>
</dbReference>
<dbReference type="Gene3D" id="1.25.40.20">
    <property type="entry name" value="Ankyrin repeat-containing domain"/>
    <property type="match status" value="2"/>
</dbReference>
<dbReference type="SMART" id="SM00225">
    <property type="entry name" value="BTB"/>
    <property type="match status" value="1"/>
</dbReference>
<dbReference type="PROSITE" id="PS50097">
    <property type="entry name" value="BTB"/>
    <property type="match status" value="1"/>
</dbReference>
<evidence type="ECO:0000313" key="5">
    <source>
        <dbReference type="EMBL" id="KAJ3432503.1"/>
    </source>
</evidence>
<feature type="repeat" description="ANK" evidence="3">
    <location>
        <begin position="320"/>
        <end position="354"/>
    </location>
</feature>
<dbReference type="AlphaFoldDB" id="A0AAV7YRV3"/>
<dbReference type="Pfam" id="PF00651">
    <property type="entry name" value="BTB"/>
    <property type="match status" value="1"/>
</dbReference>
<feature type="repeat" description="ANK" evidence="3">
    <location>
        <begin position="180"/>
        <end position="214"/>
    </location>
</feature>
<dbReference type="PANTHER" id="PTHR24198:SF165">
    <property type="entry name" value="ANKYRIN REPEAT-CONTAINING PROTEIN-RELATED"/>
    <property type="match status" value="1"/>
</dbReference>
<feature type="repeat" description="ANK" evidence="3">
    <location>
        <begin position="285"/>
        <end position="319"/>
    </location>
</feature>
<dbReference type="InterPro" id="IPR000210">
    <property type="entry name" value="BTB/POZ_dom"/>
</dbReference>
<dbReference type="SMART" id="SM00248">
    <property type="entry name" value="ANK"/>
    <property type="match status" value="7"/>
</dbReference>
<dbReference type="Gene3D" id="3.30.710.10">
    <property type="entry name" value="Potassium Channel Kv1.1, Chain A"/>
    <property type="match status" value="1"/>
</dbReference>
<feature type="repeat" description="ANK" evidence="3">
    <location>
        <begin position="76"/>
        <end position="110"/>
    </location>
</feature>
<dbReference type="PROSITE" id="PS50088">
    <property type="entry name" value="ANK_REPEAT"/>
    <property type="match status" value="4"/>
</dbReference>
<reference evidence="5" key="1">
    <citation type="submission" date="2022-08" db="EMBL/GenBank/DDBJ databases">
        <title>Novel sulphate-reducing endosymbionts in the free-living metamonad Anaeramoeba.</title>
        <authorList>
            <person name="Jerlstrom-Hultqvist J."/>
            <person name="Cepicka I."/>
            <person name="Gallot-Lavallee L."/>
            <person name="Salas-Leiva D."/>
            <person name="Curtis B.A."/>
            <person name="Zahonova K."/>
            <person name="Pipaliya S."/>
            <person name="Dacks J."/>
            <person name="Roger A.J."/>
        </authorList>
    </citation>
    <scope>NUCLEOTIDE SEQUENCE</scope>
    <source>
        <strain evidence="5">Busselton2</strain>
    </source>
</reference>
<dbReference type="PROSITE" id="PS50297">
    <property type="entry name" value="ANK_REP_REGION"/>
    <property type="match status" value="1"/>
</dbReference>
<dbReference type="CDD" id="cd18186">
    <property type="entry name" value="BTB_POZ_ZBTB_KLHL-like"/>
    <property type="match status" value="1"/>
</dbReference>
<evidence type="ECO:0000256" key="3">
    <source>
        <dbReference type="PROSITE-ProRule" id="PRU00023"/>
    </source>
</evidence>
<proteinExistence type="predicted"/>
<dbReference type="InterPro" id="IPR036770">
    <property type="entry name" value="Ankyrin_rpt-contain_sf"/>
</dbReference>
<dbReference type="InterPro" id="IPR011333">
    <property type="entry name" value="SKP1/BTB/POZ_sf"/>
</dbReference>
<evidence type="ECO:0000313" key="6">
    <source>
        <dbReference type="Proteomes" id="UP001146793"/>
    </source>
</evidence>
<dbReference type="SUPFAM" id="SSF48403">
    <property type="entry name" value="Ankyrin repeat"/>
    <property type="match status" value="1"/>
</dbReference>
<feature type="domain" description="BTB" evidence="4">
    <location>
        <begin position="520"/>
        <end position="586"/>
    </location>
</feature>
<sequence length="737" mass="85576">MLRTIVIQILESPNIDRVKSYFTKNLINKVGVEYFMNKRLELKGIHIVCLRNPVADEIIDHLVAIGCKLDDQVTALQYTPLHFAIFNPKSTPKLIEKLVSHKANPNLKDSKGNSPLSVLIKLNRYDLLDALLASPKIDTNTKNNFGLAPLHHLSYSYSIPENVIGKLVKHGGNINTTNEEGRTPLHIFCMKDSVNVATLREFVDNCANLDLLDNDHNVPLHLLCMNSAALFQVFNVIYQATNTSAKLLNSNKDTPLHCVAKRNKNRNKIIKSLINPEHVNLLNRDNMSPLLLYLKNGSTNTEILELFLQNGSNPNAADQNGNTPLHLIGMKKKFSKENVSLLIKYGSDVQLKNNDGNIALYNYFCNYSSKNDDFFPIYSLILMNSKNIDFDYFDGLNKKLKNSFEKYKIEKYVKSAKHSFLHDFQKLFENGDFTDCSFKGIKAHKFILELRTRQKISKIDQVFEGYTDQEILKFIRWIYFEQIDDLGLIEEICEKFGIEKQENESLKFEIQKLYQDQESKNFTIYVQEKPIKVHKFILQTRSELFKGLFLNCQEGIKSIEDYSNFSFKTISILIKFFYQDLIDDYSIDDDTIDELRMCKDYFQLNSDTPLTAILDNLFGKKYLADSCVSITGLRQGMEKTIENKFSKFKDFVITYNKANTRQPFYVVQFPKEEDADRAIKTVNFSMYNSTIQRHNINTTLYCSYFDMNINFHLFNPRTKRRRKTKERSRIVKWDVYN</sequence>